<dbReference type="AlphaFoldDB" id="A0A9D4M1J5"/>
<gene>
    <name evidence="1" type="ORF">DPMN_030786</name>
</gene>
<dbReference type="EMBL" id="JAIWYP010000002">
    <property type="protein sequence ID" value="KAH3867654.1"/>
    <property type="molecule type" value="Genomic_DNA"/>
</dbReference>
<reference evidence="1" key="1">
    <citation type="journal article" date="2019" name="bioRxiv">
        <title>The Genome of the Zebra Mussel, Dreissena polymorpha: A Resource for Invasive Species Research.</title>
        <authorList>
            <person name="McCartney M.A."/>
            <person name="Auch B."/>
            <person name="Kono T."/>
            <person name="Mallez S."/>
            <person name="Zhang Y."/>
            <person name="Obille A."/>
            <person name="Becker A."/>
            <person name="Abrahante J.E."/>
            <person name="Garbe J."/>
            <person name="Badalamenti J.P."/>
            <person name="Herman A."/>
            <person name="Mangelson H."/>
            <person name="Liachko I."/>
            <person name="Sullivan S."/>
            <person name="Sone E.D."/>
            <person name="Koren S."/>
            <person name="Silverstein K.A.T."/>
            <person name="Beckman K.B."/>
            <person name="Gohl D.M."/>
        </authorList>
    </citation>
    <scope>NUCLEOTIDE SEQUENCE</scope>
    <source>
        <strain evidence="1">Duluth1</strain>
        <tissue evidence="1">Whole animal</tissue>
    </source>
</reference>
<reference evidence="1" key="2">
    <citation type="submission" date="2020-11" db="EMBL/GenBank/DDBJ databases">
        <authorList>
            <person name="McCartney M.A."/>
            <person name="Auch B."/>
            <person name="Kono T."/>
            <person name="Mallez S."/>
            <person name="Becker A."/>
            <person name="Gohl D.M."/>
            <person name="Silverstein K.A.T."/>
            <person name="Koren S."/>
            <person name="Bechman K.B."/>
            <person name="Herman A."/>
            <person name="Abrahante J.E."/>
            <person name="Garbe J."/>
        </authorList>
    </citation>
    <scope>NUCLEOTIDE SEQUENCE</scope>
    <source>
        <strain evidence="1">Duluth1</strain>
        <tissue evidence="1">Whole animal</tissue>
    </source>
</reference>
<organism evidence="1 2">
    <name type="scientific">Dreissena polymorpha</name>
    <name type="common">Zebra mussel</name>
    <name type="synonym">Mytilus polymorpha</name>
    <dbReference type="NCBI Taxonomy" id="45954"/>
    <lineage>
        <taxon>Eukaryota</taxon>
        <taxon>Metazoa</taxon>
        <taxon>Spiralia</taxon>
        <taxon>Lophotrochozoa</taxon>
        <taxon>Mollusca</taxon>
        <taxon>Bivalvia</taxon>
        <taxon>Autobranchia</taxon>
        <taxon>Heteroconchia</taxon>
        <taxon>Euheterodonta</taxon>
        <taxon>Imparidentia</taxon>
        <taxon>Neoheterodontei</taxon>
        <taxon>Myida</taxon>
        <taxon>Dreissenoidea</taxon>
        <taxon>Dreissenidae</taxon>
        <taxon>Dreissena</taxon>
    </lineage>
</organism>
<comment type="caution">
    <text evidence="1">The sequence shown here is derived from an EMBL/GenBank/DDBJ whole genome shotgun (WGS) entry which is preliminary data.</text>
</comment>
<keyword evidence="2" id="KW-1185">Reference proteome</keyword>
<proteinExistence type="predicted"/>
<dbReference type="Proteomes" id="UP000828390">
    <property type="component" value="Unassembled WGS sequence"/>
</dbReference>
<evidence type="ECO:0000313" key="2">
    <source>
        <dbReference type="Proteomes" id="UP000828390"/>
    </source>
</evidence>
<protein>
    <submittedName>
        <fullName evidence="1">Uncharacterized protein</fullName>
    </submittedName>
</protein>
<sequence>MVCYILQPVFIADPRSTAEDHGMLCVRAGVHRRPEGNGEDHGMFCVPAGVHSRPQGQGRGPWYVMCPSRCSSPTSGARQRTMECYVSQPVFITDPMGTAEDHGMLCVRAGVHRRPQGHGRGPWYVIYPTPQRLIRDDILRFN</sequence>
<evidence type="ECO:0000313" key="1">
    <source>
        <dbReference type="EMBL" id="KAH3867654.1"/>
    </source>
</evidence>
<name>A0A9D4M1J5_DREPO</name>
<accession>A0A9D4M1J5</accession>